<keyword evidence="9" id="KW-1185">Reference proteome</keyword>
<evidence type="ECO:0000256" key="1">
    <source>
        <dbReference type="ARBA" id="ARBA00004651"/>
    </source>
</evidence>
<proteinExistence type="inferred from homology"/>
<evidence type="ECO:0000313" key="9">
    <source>
        <dbReference type="Proteomes" id="UP001597102"/>
    </source>
</evidence>
<comment type="similarity">
    <text evidence="2">Belongs to the DoxX family.</text>
</comment>
<comment type="caution">
    <text evidence="8">The sequence shown here is derived from an EMBL/GenBank/DDBJ whole genome shotgun (WGS) entry which is preliminary data.</text>
</comment>
<feature type="transmembrane region" description="Helical" evidence="7">
    <location>
        <begin position="105"/>
        <end position="125"/>
    </location>
</feature>
<keyword evidence="5 7" id="KW-1133">Transmembrane helix</keyword>
<dbReference type="EMBL" id="JBHTJO010000001">
    <property type="protein sequence ID" value="MFD0987127.1"/>
    <property type="molecule type" value="Genomic_DNA"/>
</dbReference>
<dbReference type="InterPro" id="IPR032808">
    <property type="entry name" value="DoxX"/>
</dbReference>
<protein>
    <submittedName>
        <fullName evidence="8">DoxX family protein</fullName>
    </submittedName>
</protein>
<reference evidence="9" key="1">
    <citation type="journal article" date="2019" name="Int. J. Syst. Evol. Microbiol.">
        <title>The Global Catalogue of Microorganisms (GCM) 10K type strain sequencing project: providing services to taxonomists for standard genome sequencing and annotation.</title>
        <authorList>
            <consortium name="The Broad Institute Genomics Platform"/>
            <consortium name="The Broad Institute Genome Sequencing Center for Infectious Disease"/>
            <person name="Wu L."/>
            <person name="Ma J."/>
        </authorList>
    </citation>
    <scope>NUCLEOTIDE SEQUENCE [LARGE SCALE GENOMIC DNA]</scope>
    <source>
        <strain evidence="9">CCUG 61697</strain>
    </source>
</reference>
<dbReference type="Proteomes" id="UP001597102">
    <property type="component" value="Unassembled WGS sequence"/>
</dbReference>
<dbReference type="RefSeq" id="WP_379088536.1">
    <property type="nucleotide sequence ID" value="NZ_JBHTJO010000001.1"/>
</dbReference>
<evidence type="ECO:0000256" key="2">
    <source>
        <dbReference type="ARBA" id="ARBA00006679"/>
    </source>
</evidence>
<dbReference type="PANTHER" id="PTHR33452:SF4">
    <property type="entry name" value="BLL4328 PROTEIN"/>
    <property type="match status" value="1"/>
</dbReference>
<evidence type="ECO:0000256" key="7">
    <source>
        <dbReference type="SAM" id="Phobius"/>
    </source>
</evidence>
<keyword evidence="4 7" id="KW-0812">Transmembrane</keyword>
<sequence>MLSSLDRYAPFALAALRIVAALLFMEHGTVKLFGFPEVEGRGGGELPPLMLIGGILEVFGGLALVIGLFTRPIAFLLSGQMAVAYWMFHFKPDAFYPIQNGGDGAILFCFVFLFLVFAGPGAWAVDNIWKRNG</sequence>
<dbReference type="Pfam" id="PF07681">
    <property type="entry name" value="DoxX"/>
    <property type="match status" value="1"/>
</dbReference>
<name>A0ABW3J9I8_9HYPH</name>
<dbReference type="InterPro" id="IPR051907">
    <property type="entry name" value="DoxX-like_oxidoreductase"/>
</dbReference>
<organism evidence="8 9">
    <name type="scientific">Methyloligella solikamskensis</name>
    <dbReference type="NCBI Taxonomy" id="1177756"/>
    <lineage>
        <taxon>Bacteria</taxon>
        <taxon>Pseudomonadati</taxon>
        <taxon>Pseudomonadota</taxon>
        <taxon>Alphaproteobacteria</taxon>
        <taxon>Hyphomicrobiales</taxon>
        <taxon>Hyphomicrobiaceae</taxon>
        <taxon>Methyloligella</taxon>
    </lineage>
</organism>
<keyword evidence="6 7" id="KW-0472">Membrane</keyword>
<feature type="transmembrane region" description="Helical" evidence="7">
    <location>
        <begin position="46"/>
        <end position="66"/>
    </location>
</feature>
<feature type="transmembrane region" description="Helical" evidence="7">
    <location>
        <begin position="7"/>
        <end position="26"/>
    </location>
</feature>
<gene>
    <name evidence="8" type="ORF">ACFQ2F_08455</name>
</gene>
<feature type="transmembrane region" description="Helical" evidence="7">
    <location>
        <begin position="73"/>
        <end position="90"/>
    </location>
</feature>
<evidence type="ECO:0000313" key="8">
    <source>
        <dbReference type="EMBL" id="MFD0987127.1"/>
    </source>
</evidence>
<comment type="subcellular location">
    <subcellularLocation>
        <location evidence="1">Cell membrane</location>
        <topology evidence="1">Multi-pass membrane protein</topology>
    </subcellularLocation>
</comment>
<evidence type="ECO:0000256" key="5">
    <source>
        <dbReference type="ARBA" id="ARBA00022989"/>
    </source>
</evidence>
<evidence type="ECO:0000256" key="6">
    <source>
        <dbReference type="ARBA" id="ARBA00023136"/>
    </source>
</evidence>
<evidence type="ECO:0000256" key="3">
    <source>
        <dbReference type="ARBA" id="ARBA00022475"/>
    </source>
</evidence>
<dbReference type="PANTHER" id="PTHR33452">
    <property type="entry name" value="OXIDOREDUCTASE CATD-RELATED"/>
    <property type="match status" value="1"/>
</dbReference>
<evidence type="ECO:0000256" key="4">
    <source>
        <dbReference type="ARBA" id="ARBA00022692"/>
    </source>
</evidence>
<accession>A0ABW3J9I8</accession>
<keyword evidence="3" id="KW-1003">Cell membrane</keyword>